<name>A0A840NFT6_9PSEU</name>
<dbReference type="GO" id="GO:0008483">
    <property type="term" value="F:transaminase activity"/>
    <property type="evidence" value="ECO:0007669"/>
    <property type="project" value="TreeGrafter"/>
</dbReference>
<reference evidence="5 6" key="1">
    <citation type="submission" date="2020-08" db="EMBL/GenBank/DDBJ databases">
        <title>Sequencing the genomes of 1000 actinobacteria strains.</title>
        <authorList>
            <person name="Klenk H.-P."/>
        </authorList>
    </citation>
    <scope>NUCLEOTIDE SEQUENCE [LARGE SCALE GENOMIC DNA]</scope>
    <source>
        <strain evidence="5 6">DSM 45582</strain>
    </source>
</reference>
<dbReference type="InterPro" id="IPR015424">
    <property type="entry name" value="PyrdxlP-dep_Trfase"/>
</dbReference>
<comment type="similarity">
    <text evidence="4">Belongs to the DegT/DnrJ/EryC1 family.</text>
</comment>
<dbReference type="PANTHER" id="PTHR30244">
    <property type="entry name" value="TRANSAMINASE"/>
    <property type="match status" value="1"/>
</dbReference>
<evidence type="ECO:0000256" key="3">
    <source>
        <dbReference type="PIRSR" id="PIRSR000390-2"/>
    </source>
</evidence>
<accession>A0A840NFT6</accession>
<dbReference type="Gene3D" id="3.90.1150.10">
    <property type="entry name" value="Aspartate Aminotransferase, domain 1"/>
    <property type="match status" value="1"/>
</dbReference>
<dbReference type="Pfam" id="PF01041">
    <property type="entry name" value="DegT_DnrJ_EryC1"/>
    <property type="match status" value="1"/>
</dbReference>
<comment type="caution">
    <text evidence="5">The sequence shown here is derived from an EMBL/GenBank/DDBJ whole genome shotgun (WGS) entry which is preliminary data.</text>
</comment>
<dbReference type="SUPFAM" id="SSF53383">
    <property type="entry name" value="PLP-dependent transferases"/>
    <property type="match status" value="1"/>
</dbReference>
<dbReference type="CDD" id="cd00616">
    <property type="entry name" value="AHBA_syn"/>
    <property type="match status" value="1"/>
</dbReference>
<dbReference type="Proteomes" id="UP000580474">
    <property type="component" value="Unassembled WGS sequence"/>
</dbReference>
<dbReference type="InterPro" id="IPR015421">
    <property type="entry name" value="PyrdxlP-dep_Trfase_major"/>
</dbReference>
<dbReference type="PIRSF" id="PIRSF000390">
    <property type="entry name" value="PLP_StrS"/>
    <property type="match status" value="1"/>
</dbReference>
<evidence type="ECO:0000313" key="6">
    <source>
        <dbReference type="Proteomes" id="UP000580474"/>
    </source>
</evidence>
<keyword evidence="6" id="KW-1185">Reference proteome</keyword>
<protein>
    <submittedName>
        <fullName evidence="5">dTDP-4-amino-4,6-dideoxygalactose transaminase</fullName>
    </submittedName>
</protein>
<dbReference type="PANTHER" id="PTHR30244:SF34">
    <property type="entry name" value="DTDP-4-AMINO-4,6-DIDEOXYGALACTOSE TRANSAMINASE"/>
    <property type="match status" value="1"/>
</dbReference>
<evidence type="ECO:0000256" key="4">
    <source>
        <dbReference type="RuleBase" id="RU004508"/>
    </source>
</evidence>
<dbReference type="GO" id="GO:0030170">
    <property type="term" value="F:pyridoxal phosphate binding"/>
    <property type="evidence" value="ECO:0007669"/>
    <property type="project" value="TreeGrafter"/>
</dbReference>
<dbReference type="EMBL" id="JACHIV010000001">
    <property type="protein sequence ID" value="MBB5068062.1"/>
    <property type="molecule type" value="Genomic_DNA"/>
</dbReference>
<keyword evidence="3 4" id="KW-0663">Pyridoxal phosphate</keyword>
<dbReference type="InterPro" id="IPR000653">
    <property type="entry name" value="DegT/StrS_aminotransferase"/>
</dbReference>
<comment type="cofactor">
    <cofactor evidence="1">
        <name>pyridoxal 5'-phosphate</name>
        <dbReference type="ChEBI" id="CHEBI:597326"/>
    </cofactor>
</comment>
<evidence type="ECO:0000256" key="1">
    <source>
        <dbReference type="ARBA" id="ARBA00001933"/>
    </source>
</evidence>
<sequence>MSSPLAIHGGPPVVRSAAPQVPWPPVDINTAVAVTAQLYSAVSVPGRTGIVAELESRLAEFFGVRRAVVTSSGTAALHSAYSALGLTDGDEVIVPAYTAHPTATPLFHLRAKPVLVDCDELGNIDPLQVEAAITPFTKAIVVTHLWGVPARVEALADIAERHGIRLVEDGSHAHGAAVGGRRVGTFGHIAAFSMGGAKPLSAGEGGFVLTDDDDLYYRVLLHSQDGGRCRSEIPIDHPLRRYVVTGTGLAHRMHPLAAALALGQLNELDRRLGGRRQLAAHMISELRGLPGISVPEVPARSAPAWYALALLHRPEDLGGLPVDALIAALRAEGCLEVDHPRAPRPLNEHPLFDAPNRLFPNLPEGWPRYRAGQYPRSERRHRNTLTITVPHDDPELVEGYVRAFRKVITHHRTLIGPDP</sequence>
<gene>
    <name evidence="5" type="ORF">BJ969_001150</name>
</gene>
<evidence type="ECO:0000256" key="2">
    <source>
        <dbReference type="PIRSR" id="PIRSR000390-1"/>
    </source>
</evidence>
<proteinExistence type="inferred from homology"/>
<dbReference type="GO" id="GO:0000271">
    <property type="term" value="P:polysaccharide biosynthetic process"/>
    <property type="evidence" value="ECO:0007669"/>
    <property type="project" value="TreeGrafter"/>
</dbReference>
<organism evidence="5 6">
    <name type="scientific">Saccharopolyspora gloriosae</name>
    <dbReference type="NCBI Taxonomy" id="455344"/>
    <lineage>
        <taxon>Bacteria</taxon>
        <taxon>Bacillati</taxon>
        <taxon>Actinomycetota</taxon>
        <taxon>Actinomycetes</taxon>
        <taxon>Pseudonocardiales</taxon>
        <taxon>Pseudonocardiaceae</taxon>
        <taxon>Saccharopolyspora</taxon>
    </lineage>
</organism>
<dbReference type="Gene3D" id="3.40.640.10">
    <property type="entry name" value="Type I PLP-dependent aspartate aminotransferase-like (Major domain)"/>
    <property type="match status" value="1"/>
</dbReference>
<evidence type="ECO:0000313" key="5">
    <source>
        <dbReference type="EMBL" id="MBB5068062.1"/>
    </source>
</evidence>
<feature type="active site" description="Proton acceptor" evidence="2">
    <location>
        <position position="198"/>
    </location>
</feature>
<dbReference type="RefSeq" id="WP_184477822.1">
    <property type="nucleotide sequence ID" value="NZ_JACHIV010000001.1"/>
</dbReference>
<dbReference type="InterPro" id="IPR015422">
    <property type="entry name" value="PyrdxlP-dep_Trfase_small"/>
</dbReference>
<feature type="modified residue" description="N6-(pyridoxal phosphate)lysine" evidence="3">
    <location>
        <position position="198"/>
    </location>
</feature>
<dbReference type="AlphaFoldDB" id="A0A840NFT6"/>